<evidence type="ECO:0000313" key="2">
    <source>
        <dbReference type="EMBL" id="BBJ46950.1"/>
    </source>
</evidence>
<dbReference type="PANTHER" id="PTHR33164">
    <property type="entry name" value="TRANSCRIPTIONAL REGULATOR, MARR FAMILY"/>
    <property type="match status" value="1"/>
</dbReference>
<dbReference type="Gene3D" id="1.10.10.10">
    <property type="entry name" value="Winged helix-like DNA-binding domain superfamily/Winged helix DNA-binding domain"/>
    <property type="match status" value="1"/>
</dbReference>
<dbReference type="GO" id="GO:0003700">
    <property type="term" value="F:DNA-binding transcription factor activity"/>
    <property type="evidence" value="ECO:0007669"/>
    <property type="project" value="InterPro"/>
</dbReference>
<reference evidence="2 3" key="1">
    <citation type="journal article" date="2020" name="Int. J. Syst. Evol. Microbiol.">
        <title>Reclassification of Streptomyces castelarensis and Streptomyces sporoclivatus as later heterotypic synonyms of Streptomyces antimycoticus.</title>
        <authorList>
            <person name="Komaki H."/>
            <person name="Tamura T."/>
        </authorList>
    </citation>
    <scope>NUCLEOTIDE SEQUENCE [LARGE SCALE GENOMIC DNA]</scope>
    <source>
        <strain evidence="2 3">NBRC 100767</strain>
    </source>
</reference>
<evidence type="ECO:0000259" key="1">
    <source>
        <dbReference type="PROSITE" id="PS50995"/>
    </source>
</evidence>
<feature type="domain" description="HTH marR-type" evidence="1">
    <location>
        <begin position="19"/>
        <end position="150"/>
    </location>
</feature>
<dbReference type="AlphaFoldDB" id="A0A499V294"/>
<dbReference type="GO" id="GO:0006950">
    <property type="term" value="P:response to stress"/>
    <property type="evidence" value="ECO:0007669"/>
    <property type="project" value="TreeGrafter"/>
</dbReference>
<dbReference type="InterPro" id="IPR036390">
    <property type="entry name" value="WH_DNA-bd_sf"/>
</dbReference>
<sequence length="178" mass="19092">MAEGRETWMPDAGDGGSARYPLGPTMIMILQGRSLERRVEDSLKGIGLSLRRLGLLGHLRRDPGMSFSALARRAGIKVQSLHPIIDALISDGYVATVGSGGQGRAAVIELTDRGVKVLERATQLIADYDHEVFAEDEWKDLGTALTRLGEALWRERMASSDGVTAPTAAPVAGRPSRG</sequence>
<gene>
    <name evidence="2" type="ORF">SSPO_096680</name>
</gene>
<dbReference type="InterPro" id="IPR039422">
    <property type="entry name" value="MarR/SlyA-like"/>
</dbReference>
<dbReference type="Pfam" id="PF12802">
    <property type="entry name" value="MarR_2"/>
    <property type="match status" value="1"/>
</dbReference>
<name>A0A499V294_9ACTN</name>
<dbReference type="PANTHER" id="PTHR33164:SF43">
    <property type="entry name" value="HTH-TYPE TRANSCRIPTIONAL REPRESSOR YETL"/>
    <property type="match status" value="1"/>
</dbReference>
<evidence type="ECO:0000313" key="3">
    <source>
        <dbReference type="Proteomes" id="UP000463951"/>
    </source>
</evidence>
<dbReference type="EMBL" id="AP019620">
    <property type="protein sequence ID" value="BBJ46950.1"/>
    <property type="molecule type" value="Genomic_DNA"/>
</dbReference>
<accession>A0A499V294</accession>
<dbReference type="SUPFAM" id="SSF46785">
    <property type="entry name" value="Winged helix' DNA-binding domain"/>
    <property type="match status" value="1"/>
</dbReference>
<dbReference type="Proteomes" id="UP000463951">
    <property type="component" value="Chromosome"/>
</dbReference>
<dbReference type="PROSITE" id="PS50995">
    <property type="entry name" value="HTH_MARR_2"/>
    <property type="match status" value="1"/>
</dbReference>
<dbReference type="SMART" id="SM00347">
    <property type="entry name" value="HTH_MARR"/>
    <property type="match status" value="1"/>
</dbReference>
<protein>
    <recommendedName>
        <fullName evidence="1">HTH marR-type domain-containing protein</fullName>
    </recommendedName>
</protein>
<dbReference type="InterPro" id="IPR036388">
    <property type="entry name" value="WH-like_DNA-bd_sf"/>
</dbReference>
<organism evidence="2 3">
    <name type="scientific">Streptomyces antimycoticus</name>
    <dbReference type="NCBI Taxonomy" id="68175"/>
    <lineage>
        <taxon>Bacteria</taxon>
        <taxon>Bacillati</taxon>
        <taxon>Actinomycetota</taxon>
        <taxon>Actinomycetes</taxon>
        <taxon>Kitasatosporales</taxon>
        <taxon>Streptomycetaceae</taxon>
        <taxon>Streptomyces</taxon>
        <taxon>Streptomyces violaceusniger group</taxon>
    </lineage>
</organism>
<dbReference type="InterPro" id="IPR000835">
    <property type="entry name" value="HTH_MarR-typ"/>
</dbReference>
<proteinExistence type="predicted"/>